<evidence type="ECO:0000313" key="3">
    <source>
        <dbReference type="RefSeq" id="XP_023954003.2"/>
    </source>
</evidence>
<organism evidence="2 3">
    <name type="scientific">Bicyclus anynana</name>
    <name type="common">Squinting bush brown butterfly</name>
    <dbReference type="NCBI Taxonomy" id="110368"/>
    <lineage>
        <taxon>Eukaryota</taxon>
        <taxon>Metazoa</taxon>
        <taxon>Ecdysozoa</taxon>
        <taxon>Arthropoda</taxon>
        <taxon>Hexapoda</taxon>
        <taxon>Insecta</taxon>
        <taxon>Pterygota</taxon>
        <taxon>Neoptera</taxon>
        <taxon>Endopterygota</taxon>
        <taxon>Lepidoptera</taxon>
        <taxon>Glossata</taxon>
        <taxon>Ditrysia</taxon>
        <taxon>Papilionoidea</taxon>
        <taxon>Nymphalidae</taxon>
        <taxon>Satyrinae</taxon>
        <taxon>Satyrini</taxon>
        <taxon>Mycalesina</taxon>
        <taxon>Bicyclus</taxon>
    </lineage>
</organism>
<keyword evidence="1" id="KW-1133">Transmembrane helix</keyword>
<dbReference type="Proteomes" id="UP001652582">
    <property type="component" value="Chromosome 22"/>
</dbReference>
<sequence>MNSNCRSCFTDSSDSDSENEFELCCAGGSCSRGISALEMPTNSSALPFDPASIENIILAISDQFNFRILLNDSRVKKAAIITAGLTLAGSMIGKHYGGKAGAAVGGAIGGVCGLGVAVVTMRDIWQNIKGKLSELYDIVYDYLAGMGIDDYKMAANFLIKHSGQSSQLAMIILEVTSSVLGKKILSSLTNM</sequence>
<keyword evidence="1" id="KW-0812">Transmembrane</keyword>
<feature type="transmembrane region" description="Helical" evidence="1">
    <location>
        <begin position="102"/>
        <end position="121"/>
    </location>
</feature>
<dbReference type="GeneID" id="112057715"/>
<keyword evidence="1" id="KW-0472">Membrane</keyword>
<protein>
    <submittedName>
        <fullName evidence="3">Uncharacterized protein LOC112057715</fullName>
    </submittedName>
</protein>
<dbReference type="OrthoDB" id="7426446at2759"/>
<gene>
    <name evidence="3" type="primary">LOC112057715</name>
</gene>
<dbReference type="AlphaFoldDB" id="A0A6J1P8F1"/>
<evidence type="ECO:0000256" key="1">
    <source>
        <dbReference type="SAM" id="Phobius"/>
    </source>
</evidence>
<reference evidence="3" key="1">
    <citation type="submission" date="2025-08" db="UniProtKB">
        <authorList>
            <consortium name="RefSeq"/>
        </authorList>
    </citation>
    <scope>IDENTIFICATION</scope>
</reference>
<name>A0A6J1P8F1_BICAN</name>
<evidence type="ECO:0000313" key="2">
    <source>
        <dbReference type="Proteomes" id="UP001652582"/>
    </source>
</evidence>
<proteinExistence type="predicted"/>
<keyword evidence="2" id="KW-1185">Reference proteome</keyword>
<dbReference type="RefSeq" id="XP_023954003.2">
    <property type="nucleotide sequence ID" value="XM_024098235.2"/>
</dbReference>
<accession>A0A6J1P8F1</accession>
<dbReference type="KEGG" id="bany:112057715"/>